<organism evidence="1 2">
    <name type="scientific">Flavobacterium lacus</name>
    <dbReference type="NCBI Taxonomy" id="1353778"/>
    <lineage>
        <taxon>Bacteria</taxon>
        <taxon>Pseudomonadati</taxon>
        <taxon>Bacteroidota</taxon>
        <taxon>Flavobacteriia</taxon>
        <taxon>Flavobacteriales</taxon>
        <taxon>Flavobacteriaceae</taxon>
        <taxon>Flavobacterium</taxon>
    </lineage>
</organism>
<protein>
    <submittedName>
        <fullName evidence="1">Uncharacterized protein</fullName>
    </submittedName>
</protein>
<dbReference type="Proteomes" id="UP000249518">
    <property type="component" value="Unassembled WGS sequence"/>
</dbReference>
<name>A0A328WYM1_9FLAO</name>
<proteinExistence type="predicted"/>
<dbReference type="AlphaFoldDB" id="A0A328WYM1"/>
<evidence type="ECO:0000313" key="1">
    <source>
        <dbReference type="EMBL" id="RAR49004.1"/>
    </source>
</evidence>
<dbReference type="EMBL" id="QLSV01000004">
    <property type="protein sequence ID" value="RAR49004.1"/>
    <property type="molecule type" value="Genomic_DNA"/>
</dbReference>
<sequence length="56" mass="6613">MNDTKNKNIITLGEFKEKNYGKLGTKERDELEFGYKNFKIDELNRISSLEIEISEE</sequence>
<keyword evidence="2" id="KW-1185">Reference proteome</keyword>
<accession>A0A328WYM1</accession>
<evidence type="ECO:0000313" key="2">
    <source>
        <dbReference type="Proteomes" id="UP000249518"/>
    </source>
</evidence>
<comment type="caution">
    <text evidence="1">The sequence shown here is derived from an EMBL/GenBank/DDBJ whole genome shotgun (WGS) entry which is preliminary data.</text>
</comment>
<dbReference type="RefSeq" id="WP_181456898.1">
    <property type="nucleotide sequence ID" value="NZ_QLSV01000004.1"/>
</dbReference>
<gene>
    <name evidence="1" type="ORF">B0I10_104143</name>
</gene>
<reference evidence="1 2" key="1">
    <citation type="submission" date="2018-06" db="EMBL/GenBank/DDBJ databases">
        <title>Genomic Encyclopedia of Type Strains, Phase III (KMG-III): the genomes of soil and plant-associated and newly described type strains.</title>
        <authorList>
            <person name="Whitman W."/>
        </authorList>
    </citation>
    <scope>NUCLEOTIDE SEQUENCE [LARGE SCALE GENOMIC DNA]</scope>
    <source>
        <strain evidence="1 2">CGMCC 1.12504</strain>
    </source>
</reference>